<dbReference type="AlphaFoldDB" id="A0AAD3DQ68"/>
<keyword evidence="4" id="KW-1185">Reference proteome</keyword>
<comment type="caution">
    <text evidence="3">The sequence shown here is derived from an EMBL/GenBank/DDBJ whole genome shotgun (WGS) entry which is preliminary data.</text>
</comment>
<name>A0AAD3DQ68_9CHLO</name>
<dbReference type="InterPro" id="IPR020904">
    <property type="entry name" value="Sc_DH/Rdtase_CS"/>
</dbReference>
<dbReference type="InterPro" id="IPR036291">
    <property type="entry name" value="NAD(P)-bd_dom_sf"/>
</dbReference>
<dbReference type="SUPFAM" id="SSF51735">
    <property type="entry name" value="NAD(P)-binding Rossmann-fold domains"/>
    <property type="match status" value="1"/>
</dbReference>
<dbReference type="Pfam" id="PF00106">
    <property type="entry name" value="adh_short"/>
    <property type="match status" value="1"/>
</dbReference>
<dbReference type="SMART" id="SM00822">
    <property type="entry name" value="PKS_KR"/>
    <property type="match status" value="1"/>
</dbReference>
<dbReference type="InterPro" id="IPR057326">
    <property type="entry name" value="KR_dom"/>
</dbReference>
<dbReference type="PROSITE" id="PS00061">
    <property type="entry name" value="ADH_SHORT"/>
    <property type="match status" value="1"/>
</dbReference>
<proteinExistence type="inferred from homology"/>
<reference evidence="3 4" key="1">
    <citation type="journal article" date="2021" name="Sci. Rep.">
        <title>Genome sequencing of the multicellular alga Astrephomene provides insights into convergent evolution of germ-soma differentiation.</title>
        <authorList>
            <person name="Yamashita S."/>
            <person name="Yamamoto K."/>
            <person name="Matsuzaki R."/>
            <person name="Suzuki S."/>
            <person name="Yamaguchi H."/>
            <person name="Hirooka S."/>
            <person name="Minakuchi Y."/>
            <person name="Miyagishima S."/>
            <person name="Kawachi M."/>
            <person name="Toyoda A."/>
            <person name="Nozaki H."/>
        </authorList>
    </citation>
    <scope>NUCLEOTIDE SEQUENCE [LARGE SCALE GENOMIC DNA]</scope>
    <source>
        <strain evidence="3 4">NIES-4017</strain>
    </source>
</reference>
<evidence type="ECO:0000313" key="4">
    <source>
        <dbReference type="Proteomes" id="UP001054857"/>
    </source>
</evidence>
<dbReference type="Proteomes" id="UP001054857">
    <property type="component" value="Unassembled WGS sequence"/>
</dbReference>
<evidence type="ECO:0000256" key="1">
    <source>
        <dbReference type="RuleBase" id="RU000363"/>
    </source>
</evidence>
<feature type="domain" description="Ketoreductase" evidence="2">
    <location>
        <begin position="53"/>
        <end position="240"/>
    </location>
</feature>
<gene>
    <name evidence="3" type="ORF">Agub_g7264</name>
</gene>
<dbReference type="InterPro" id="IPR002347">
    <property type="entry name" value="SDR_fam"/>
</dbReference>
<dbReference type="PANTHER" id="PTHR45274">
    <property type="entry name" value="NAD(P)-BINDING ROSSMANN-FOLD SUPERFAMILY PROTEIN"/>
    <property type="match status" value="1"/>
</dbReference>
<protein>
    <recommendedName>
        <fullName evidence="2">Ketoreductase domain-containing protein</fullName>
    </recommendedName>
</protein>
<dbReference type="PRINTS" id="PR00080">
    <property type="entry name" value="SDRFAMILY"/>
</dbReference>
<dbReference type="EMBL" id="BMAR01000010">
    <property type="protein sequence ID" value="GFR45808.1"/>
    <property type="molecule type" value="Genomic_DNA"/>
</dbReference>
<dbReference type="PANTHER" id="PTHR45274:SF2">
    <property type="entry name" value="NAD(P)-BINDING ROSSMANN-FOLD SUPERFAMILY PROTEIN"/>
    <property type="match status" value="1"/>
</dbReference>
<sequence length="338" mass="35630">MPTPPPWMGNAALAVVAATISYACYKLVRLAFADADLYLLSLGKHRANAYRDKVIWITGASQGLGAVLAKYFAGFGARIILSSRDAAKLEGVKASLGLPDERVLVLPFDLCSDYSELEKAAAAADQAFNGAGIDYLVHNAGASQHALASETSAQVTDQLMQLNALGPIKLTRAVLPYMLQRNRGRLVVVGSMSSKLPSPGQAVYAAAKMALYGYFSSLATELADTGVGVTLCCPGPLATGSEEAPRVVFGPTGRIVQNATGAANRLEPGRAAQLIAAAAAHGLDEVWIARHPVLAVGYIFQLLPRLGWRLLKKVGPKRARAVQAGRSGYDVGKLMRAT</sequence>
<comment type="similarity">
    <text evidence="1">Belongs to the short-chain dehydrogenases/reductases (SDR) family.</text>
</comment>
<dbReference type="PRINTS" id="PR00081">
    <property type="entry name" value="GDHRDH"/>
</dbReference>
<evidence type="ECO:0000259" key="2">
    <source>
        <dbReference type="SMART" id="SM00822"/>
    </source>
</evidence>
<organism evidence="3 4">
    <name type="scientific">Astrephomene gubernaculifera</name>
    <dbReference type="NCBI Taxonomy" id="47775"/>
    <lineage>
        <taxon>Eukaryota</taxon>
        <taxon>Viridiplantae</taxon>
        <taxon>Chlorophyta</taxon>
        <taxon>core chlorophytes</taxon>
        <taxon>Chlorophyceae</taxon>
        <taxon>CS clade</taxon>
        <taxon>Chlamydomonadales</taxon>
        <taxon>Astrephomenaceae</taxon>
        <taxon>Astrephomene</taxon>
    </lineage>
</organism>
<evidence type="ECO:0000313" key="3">
    <source>
        <dbReference type="EMBL" id="GFR45808.1"/>
    </source>
</evidence>
<dbReference type="Gene3D" id="3.40.50.720">
    <property type="entry name" value="NAD(P)-binding Rossmann-like Domain"/>
    <property type="match status" value="1"/>
</dbReference>
<accession>A0AAD3DQ68</accession>